<dbReference type="GO" id="GO:0005737">
    <property type="term" value="C:cytoplasm"/>
    <property type="evidence" value="ECO:0007669"/>
    <property type="project" value="TreeGrafter"/>
</dbReference>
<dbReference type="PANTHER" id="PTHR21621">
    <property type="entry name" value="RIBOSOMAL PROTEIN S6 MODIFICATION PROTEIN"/>
    <property type="match status" value="1"/>
</dbReference>
<keyword evidence="2" id="KW-0547">Nucleotide-binding</keyword>
<dbReference type="PROSITE" id="PS00866">
    <property type="entry name" value="CPSASE_1"/>
    <property type="match status" value="1"/>
</dbReference>
<dbReference type="InterPro" id="IPR005479">
    <property type="entry name" value="CPAse_ATP-bd"/>
</dbReference>
<keyword evidence="5" id="KW-1185">Reference proteome</keyword>
<reference evidence="4 5" key="1">
    <citation type="submission" date="2017-04" db="EMBL/GenBank/DDBJ databases">
        <title>Draft genome sequence of Zooshikella ganghwensis VG4 isolated from Red Sea sediments.</title>
        <authorList>
            <person name="Rehman Z."/>
            <person name="Alam I."/>
            <person name="Kamau A."/>
            <person name="Bajic V."/>
            <person name="Leiknes T."/>
        </authorList>
    </citation>
    <scope>NUCLEOTIDE SEQUENCE [LARGE SCALE GENOMIC DNA]</scope>
    <source>
        <strain evidence="4 5">VG4</strain>
    </source>
</reference>
<organism evidence="4 5">
    <name type="scientific">Zooshikella ganghwensis</name>
    <dbReference type="NCBI Taxonomy" id="202772"/>
    <lineage>
        <taxon>Bacteria</taxon>
        <taxon>Pseudomonadati</taxon>
        <taxon>Pseudomonadota</taxon>
        <taxon>Gammaproteobacteria</taxon>
        <taxon>Oceanospirillales</taxon>
        <taxon>Zooshikellaceae</taxon>
        <taxon>Zooshikella</taxon>
    </lineage>
</organism>
<dbReference type="Gene3D" id="3.30.470.20">
    <property type="entry name" value="ATP-grasp fold, B domain"/>
    <property type="match status" value="1"/>
</dbReference>
<dbReference type="Gene3D" id="3.30.1490.20">
    <property type="entry name" value="ATP-grasp fold, A domain"/>
    <property type="match status" value="1"/>
</dbReference>
<dbReference type="SUPFAM" id="SSF56059">
    <property type="entry name" value="Glutathione synthetase ATP-binding domain-like"/>
    <property type="match status" value="1"/>
</dbReference>
<evidence type="ECO:0000256" key="2">
    <source>
        <dbReference type="PROSITE-ProRule" id="PRU00409"/>
    </source>
</evidence>
<dbReference type="EMBL" id="NDXW01000001">
    <property type="protein sequence ID" value="RDH43766.1"/>
    <property type="molecule type" value="Genomic_DNA"/>
</dbReference>
<keyword evidence="1" id="KW-0464">Manganese</keyword>
<dbReference type="PROSITE" id="PS50975">
    <property type="entry name" value="ATP_GRASP"/>
    <property type="match status" value="1"/>
</dbReference>
<dbReference type="RefSeq" id="WP_094787023.1">
    <property type="nucleotide sequence ID" value="NZ_NDXW01000001.1"/>
</dbReference>
<name>A0A4P9VLQ7_9GAMM</name>
<dbReference type="PANTHER" id="PTHR21621:SF0">
    <property type="entry name" value="BETA-CITRYLGLUTAMATE SYNTHASE B-RELATED"/>
    <property type="match status" value="1"/>
</dbReference>
<dbReference type="GO" id="GO:0009432">
    <property type="term" value="P:SOS response"/>
    <property type="evidence" value="ECO:0007669"/>
    <property type="project" value="TreeGrafter"/>
</dbReference>
<accession>A0A4P9VLQ7</accession>
<feature type="domain" description="ATP-grasp" evidence="3">
    <location>
        <begin position="105"/>
        <end position="296"/>
    </location>
</feature>
<evidence type="ECO:0000256" key="1">
    <source>
        <dbReference type="ARBA" id="ARBA00023211"/>
    </source>
</evidence>
<dbReference type="Proteomes" id="UP000257039">
    <property type="component" value="Unassembled WGS sequence"/>
</dbReference>
<comment type="caution">
    <text evidence="4">The sequence shown here is derived from an EMBL/GenBank/DDBJ whole genome shotgun (WGS) entry which is preliminary data.</text>
</comment>
<dbReference type="GO" id="GO:0005524">
    <property type="term" value="F:ATP binding"/>
    <property type="evidence" value="ECO:0007669"/>
    <property type="project" value="UniProtKB-UniRule"/>
</dbReference>
<dbReference type="InterPro" id="IPR011761">
    <property type="entry name" value="ATP-grasp"/>
</dbReference>
<dbReference type="GO" id="GO:0046872">
    <property type="term" value="F:metal ion binding"/>
    <property type="evidence" value="ECO:0007669"/>
    <property type="project" value="InterPro"/>
</dbReference>
<dbReference type="Pfam" id="PF08443">
    <property type="entry name" value="RimK"/>
    <property type="match status" value="1"/>
</dbReference>
<evidence type="ECO:0000259" key="3">
    <source>
        <dbReference type="PROSITE" id="PS50975"/>
    </source>
</evidence>
<evidence type="ECO:0000313" key="5">
    <source>
        <dbReference type="Proteomes" id="UP000257039"/>
    </source>
</evidence>
<dbReference type="InterPro" id="IPR013815">
    <property type="entry name" value="ATP_grasp_subdomain_1"/>
</dbReference>
<gene>
    <name evidence="4" type="ORF">B9G39_10100</name>
</gene>
<proteinExistence type="predicted"/>
<protein>
    <recommendedName>
        <fullName evidence="3">ATP-grasp domain-containing protein</fullName>
    </recommendedName>
</protein>
<dbReference type="AlphaFoldDB" id="A0A4P9VLQ7"/>
<evidence type="ECO:0000313" key="4">
    <source>
        <dbReference type="EMBL" id="RDH43766.1"/>
    </source>
</evidence>
<keyword evidence="2" id="KW-0067">ATP-binding</keyword>
<dbReference type="GO" id="GO:0018169">
    <property type="term" value="F:ribosomal S6-glutamic acid ligase activity"/>
    <property type="evidence" value="ECO:0007669"/>
    <property type="project" value="TreeGrafter"/>
</dbReference>
<sequence length="299" mass="33567">MKTVLFLSDYENQIEFDAVFEQLISYDIKGVLAKPRDITIFYDSHKTEVLFLNQPLQPDLVIGYAFEGDLLPAIRLMEIFKSMGVQVINDGITLFNGQHKDVASAWLSSNPDIRHLPYLTLNNAPSEAKLNEIGFPVVVKPTNSSGGKGLMRFDNYQAFNQWYNENSTHAVHYYAQPYIPKLDNKDFRIVVVNYKACYAYQRTGYNDSWITNLCSNGSGVIFEVCDLSINLINMSEAAAKASSAPFCGVDIALDENNNPFIIEINTCPAIKISHYINGASDQVERAFASFINQQLTKVS</sequence>
<dbReference type="InterPro" id="IPR013651">
    <property type="entry name" value="ATP-grasp_RimK-type"/>
</dbReference>